<evidence type="ECO:0000313" key="2">
    <source>
        <dbReference type="Proteomes" id="UP000703661"/>
    </source>
</evidence>
<organism evidence="1 2">
    <name type="scientific">Entomortierella chlamydospora</name>
    <dbReference type="NCBI Taxonomy" id="101097"/>
    <lineage>
        <taxon>Eukaryota</taxon>
        <taxon>Fungi</taxon>
        <taxon>Fungi incertae sedis</taxon>
        <taxon>Mucoromycota</taxon>
        <taxon>Mortierellomycotina</taxon>
        <taxon>Mortierellomycetes</taxon>
        <taxon>Mortierellales</taxon>
        <taxon>Mortierellaceae</taxon>
        <taxon>Entomortierella</taxon>
    </lineage>
</organism>
<evidence type="ECO:0000313" key="1">
    <source>
        <dbReference type="EMBL" id="KAF9999249.1"/>
    </source>
</evidence>
<proteinExistence type="predicted"/>
<dbReference type="EMBL" id="JAAAID010003270">
    <property type="protein sequence ID" value="KAF9999249.1"/>
    <property type="molecule type" value="Genomic_DNA"/>
</dbReference>
<reference evidence="1" key="1">
    <citation type="journal article" date="2020" name="Fungal Divers.">
        <title>Resolving the Mortierellaceae phylogeny through synthesis of multi-gene phylogenetics and phylogenomics.</title>
        <authorList>
            <person name="Vandepol N."/>
            <person name="Liber J."/>
            <person name="Desiro A."/>
            <person name="Na H."/>
            <person name="Kennedy M."/>
            <person name="Barry K."/>
            <person name="Grigoriev I.V."/>
            <person name="Miller A.N."/>
            <person name="O'Donnell K."/>
            <person name="Stajich J.E."/>
            <person name="Bonito G."/>
        </authorList>
    </citation>
    <scope>NUCLEOTIDE SEQUENCE</scope>
    <source>
        <strain evidence="1">NRRL 2769</strain>
    </source>
</reference>
<sequence>GDIRKVPIEDTDLGFPALQVSDGNGGYKDIPANTVFDLTTVNATVPIVLSRLGSHTPDFTIRVFDSNKKNFIGYLVSNDQGSAVGYRGRDADVDETTGELVFEPYTWQGGVIASENSTTTVTVPSGTYDIVVASQKKFTKGHYPSDYEVFDLGKVTVKTA</sequence>
<keyword evidence="2" id="KW-1185">Reference proteome</keyword>
<gene>
    <name evidence="1" type="ORF">BGZ80_006610</name>
</gene>
<feature type="non-terminal residue" evidence="1">
    <location>
        <position position="1"/>
    </location>
</feature>
<accession>A0A9P6ST54</accession>
<protein>
    <submittedName>
        <fullName evidence="1">Uncharacterized protein</fullName>
    </submittedName>
</protein>
<dbReference type="Proteomes" id="UP000703661">
    <property type="component" value="Unassembled WGS sequence"/>
</dbReference>
<dbReference type="AlphaFoldDB" id="A0A9P6ST54"/>
<comment type="caution">
    <text evidence="1">The sequence shown here is derived from an EMBL/GenBank/DDBJ whole genome shotgun (WGS) entry which is preliminary data.</text>
</comment>
<name>A0A9P6ST54_9FUNG</name>